<feature type="compositionally biased region" description="Polar residues" evidence="2">
    <location>
        <begin position="843"/>
        <end position="858"/>
    </location>
</feature>
<dbReference type="Proteomes" id="UP000774804">
    <property type="component" value="Unassembled WGS sequence"/>
</dbReference>
<dbReference type="Proteomes" id="UP000735874">
    <property type="component" value="Unassembled WGS sequence"/>
</dbReference>
<feature type="compositionally biased region" description="Low complexity" evidence="2">
    <location>
        <begin position="830"/>
        <end position="842"/>
    </location>
</feature>
<evidence type="ECO:0000313" key="7">
    <source>
        <dbReference type="EMBL" id="KAG3228137.1"/>
    </source>
</evidence>
<accession>A0A329SXM2</accession>
<reference evidence="7" key="2">
    <citation type="submission" date="2018-05" db="EMBL/GenBank/DDBJ databases">
        <title>Effector identification in a new, highly contiguous assembly of the strawberry crown rot pathogen Phytophthora cactorum.</title>
        <authorList>
            <person name="Armitage A.D."/>
            <person name="Nellist C.F."/>
            <person name="Bates H."/>
            <person name="Vickerstaff R.J."/>
            <person name="Harrison R.J."/>
        </authorList>
    </citation>
    <scope>NUCLEOTIDE SEQUENCE</scope>
    <source>
        <strain evidence="3">15-7</strain>
        <strain evidence="4">4032</strain>
        <strain evidence="5">4040</strain>
        <strain evidence="6">P415</strain>
        <strain evidence="7">P421</strain>
    </source>
</reference>
<dbReference type="AlphaFoldDB" id="A0A329SXM2"/>
<feature type="region of interest" description="Disordered" evidence="2">
    <location>
        <begin position="765"/>
        <end position="785"/>
    </location>
</feature>
<feature type="region of interest" description="Disordered" evidence="2">
    <location>
        <begin position="153"/>
        <end position="195"/>
    </location>
</feature>
<dbReference type="PROSITE" id="PS50096">
    <property type="entry name" value="IQ"/>
    <property type="match status" value="1"/>
</dbReference>
<dbReference type="Proteomes" id="UP000251314">
    <property type="component" value="Unassembled WGS sequence"/>
</dbReference>
<feature type="compositionally biased region" description="Basic and acidic residues" evidence="2">
    <location>
        <begin position="172"/>
        <end position="195"/>
    </location>
</feature>
<proteinExistence type="predicted"/>
<dbReference type="OrthoDB" id="113091at2759"/>
<keyword evidence="9" id="KW-1185">Reference proteome</keyword>
<feature type="region of interest" description="Disordered" evidence="2">
    <location>
        <begin position="637"/>
        <end position="657"/>
    </location>
</feature>
<gene>
    <name evidence="8" type="ORF">PC110_g3450</name>
    <name evidence="3" type="ORF">PC113_g963</name>
    <name evidence="4" type="ORF">PC115_g1222</name>
    <name evidence="5" type="ORF">PC117_g542</name>
    <name evidence="6" type="ORF">PC118_g701</name>
    <name evidence="7" type="ORF">PC129_g1353</name>
</gene>
<evidence type="ECO:0000313" key="9">
    <source>
        <dbReference type="Proteomes" id="UP000251314"/>
    </source>
</evidence>
<evidence type="ECO:0000256" key="2">
    <source>
        <dbReference type="SAM" id="MobiDB-lite"/>
    </source>
</evidence>
<evidence type="ECO:0000313" key="8">
    <source>
        <dbReference type="EMBL" id="RAW40302.1"/>
    </source>
</evidence>
<dbReference type="EMBL" id="RCMK01000006">
    <property type="protein sequence ID" value="KAG2955294.1"/>
    <property type="molecule type" value="Genomic_DNA"/>
</dbReference>
<feature type="coiled-coil region" evidence="1">
    <location>
        <begin position="510"/>
        <end position="560"/>
    </location>
</feature>
<name>A0A329SXM2_9STRA</name>
<evidence type="ECO:0008006" key="10">
    <source>
        <dbReference type="Google" id="ProtNLM"/>
    </source>
</evidence>
<feature type="coiled-coil region" evidence="1">
    <location>
        <begin position="350"/>
        <end position="390"/>
    </location>
</feature>
<protein>
    <recommendedName>
        <fullName evidence="10">IQ motif, EF-hand binding site</fullName>
    </recommendedName>
</protein>
<dbReference type="EMBL" id="MJFZ01000049">
    <property type="protein sequence ID" value="RAW40302.1"/>
    <property type="molecule type" value="Genomic_DNA"/>
</dbReference>
<evidence type="ECO:0000313" key="5">
    <source>
        <dbReference type="EMBL" id="KAG2955294.1"/>
    </source>
</evidence>
<comment type="caution">
    <text evidence="8">The sequence shown here is derived from an EMBL/GenBank/DDBJ whole genome shotgun (WGS) entry which is preliminary data.</text>
</comment>
<dbReference type="EMBL" id="RCMV01000021">
    <property type="protein sequence ID" value="KAG3228137.1"/>
    <property type="molecule type" value="Genomic_DNA"/>
</dbReference>
<feature type="compositionally biased region" description="Basic and acidic residues" evidence="2">
    <location>
        <begin position="877"/>
        <end position="887"/>
    </location>
</feature>
<dbReference type="EMBL" id="RCML01000007">
    <property type="protein sequence ID" value="KAG2999687.1"/>
    <property type="molecule type" value="Genomic_DNA"/>
</dbReference>
<dbReference type="Proteomes" id="UP000697107">
    <property type="component" value="Unassembled WGS sequence"/>
</dbReference>
<evidence type="ECO:0000313" key="6">
    <source>
        <dbReference type="EMBL" id="KAG2999687.1"/>
    </source>
</evidence>
<evidence type="ECO:0000313" key="4">
    <source>
        <dbReference type="EMBL" id="KAG2942885.1"/>
    </source>
</evidence>
<evidence type="ECO:0000256" key="1">
    <source>
        <dbReference type="SAM" id="Coils"/>
    </source>
</evidence>
<dbReference type="Proteomes" id="UP000736787">
    <property type="component" value="Unassembled WGS sequence"/>
</dbReference>
<organism evidence="8 9">
    <name type="scientific">Phytophthora cactorum</name>
    <dbReference type="NCBI Taxonomy" id="29920"/>
    <lineage>
        <taxon>Eukaryota</taxon>
        <taxon>Sar</taxon>
        <taxon>Stramenopiles</taxon>
        <taxon>Oomycota</taxon>
        <taxon>Peronosporomycetes</taxon>
        <taxon>Peronosporales</taxon>
        <taxon>Peronosporaceae</taxon>
        <taxon>Phytophthora</taxon>
    </lineage>
</organism>
<dbReference type="VEuPathDB" id="FungiDB:PC110_g3450"/>
<dbReference type="Proteomes" id="UP000760860">
    <property type="component" value="Unassembled WGS sequence"/>
</dbReference>
<feature type="region of interest" description="Disordered" evidence="2">
    <location>
        <begin position="799"/>
        <end position="887"/>
    </location>
</feature>
<dbReference type="EMBL" id="RCMI01000014">
    <property type="protein sequence ID" value="KAG2942885.1"/>
    <property type="molecule type" value="Genomic_DNA"/>
</dbReference>
<dbReference type="EMBL" id="RCMG01000010">
    <property type="protein sequence ID" value="KAG2868500.1"/>
    <property type="molecule type" value="Genomic_DNA"/>
</dbReference>
<feature type="compositionally biased region" description="Acidic residues" evidence="2">
    <location>
        <begin position="648"/>
        <end position="657"/>
    </location>
</feature>
<keyword evidence="1" id="KW-0175">Coiled coil</keyword>
<reference evidence="8 9" key="1">
    <citation type="submission" date="2018-01" db="EMBL/GenBank/DDBJ databases">
        <title>Draft genome of the strawberry crown rot pathogen Phytophthora cactorum.</title>
        <authorList>
            <person name="Armitage A.D."/>
            <person name="Lysoe E."/>
            <person name="Nellist C.F."/>
            <person name="Harrison R.J."/>
            <person name="Brurberg M.B."/>
        </authorList>
    </citation>
    <scope>NUCLEOTIDE SEQUENCE [LARGE SCALE GENOMIC DNA]</scope>
    <source>
        <strain evidence="8 9">10300</strain>
    </source>
</reference>
<feature type="compositionally biased region" description="Basic and acidic residues" evidence="2">
    <location>
        <begin position="765"/>
        <end position="775"/>
    </location>
</feature>
<evidence type="ECO:0000313" key="3">
    <source>
        <dbReference type="EMBL" id="KAG2868500.1"/>
    </source>
</evidence>
<sequence length="887" mass="103612">MAASSQGEDDEERRALERELAAELAAISAQDVWLDEDLNGDVDENDDIAGCGRNGEIEMDYVRLDLDNVLKQVTISLADDAQDLLDEEHQVPPTSWELLLQSVERSDREFFQPCQETLNEIRSSILDVNAAPSHENQQEQQPSDEIEVQRPVADVKADQPSIISQPDGNAIPEDRETSQDKIGECKQESSNTDDEKIVTGKSIDDMLERNVLAPADPTPPLNASDHANQVSALPDVSASITPEENQLAHAQAKQKELQAIAKQHEARELRRFKAQARYEKERTEAAQLLLHLQKEFETQERNAAISRREAQERSLMATEEIFCRQFAAAEREAQESALMTLADEDSHEFAVELNNMKNAINWEIRQMEAEDEAERRRMKVERQLQYQKQETVARCHFTTVLLDLVKYHENQRQIREKQSKRERRECVHMRAEESYMRRIIAENRVLYEQREREINRILMIDEDLLANAVEDQDRRQKVENEERLRERDYRESMQREEELCHSAWAFMAYLKLVEKQNEEHSRLAMEKEENRCRYAWKNLVELAEAEAKERERQRETQRLRMVSTVFQRLDRVFERHQLMKFLAKWKKWHDQRIEEDRKRSETEDNAAKRIQIWHRSRRQRLQQGTSIEPPLVLEDFSGDEEQPHVEEESGDNNAEVETEMVLTTETQEAARRLQSTFRGFHVRRKFANALALAHVVEKNEDGDFFDVVDLDDLIQLPPELVDGWEDPVLPPTSVLTPRQYPAITSRIDRLEERSDHVDNQKMVDLENDKSLEHVKPASVPNPPKEQNLAATLWNKMKRVKLRQQKSHQERQRQQDPVYRVQKLLNRKPNNRNQNGKSSNNQKLQTPQGGQQATNMVSWSSTTNTKKKPKVKLPSLVERLRKQTMAER</sequence>